<evidence type="ECO:0000313" key="9">
    <source>
        <dbReference type="EMBL" id="BES91961.1"/>
    </source>
</evidence>
<sequence>MLFYDASHKLKSVTPDSVHRQFDGNMPMATGSELRPLFAICQILGALPVNSRFKYSQILWLWSFLVIGIFNVAVLTVQVYGVILNWGVWDMIRIVLQIVTRVIRFFTTTSHLYVLVRKRRLHTKILNTISVANLSAMNLYYKGVFVLLLLGSVCSAYALLIYSDPNTVIMNLSSLVQFAQIICILLLFCTYIEIANSEIAKNTESLREYYRINWIVDRHLTRLQYLRSCNKFFNLQLFLTHAFLTYYFVYSCFTIVTQLGNKNYVLLVAYVCFHSTCLFSILLVNRACQDSATEAEKFNAELFRLMRENQELCKNEKLQLYVTMKQTVNFTACGFFTLGYPLVTSIIAAATTYLVILVQFSMPPSKT</sequence>
<keyword evidence="4 8" id="KW-1133">Transmembrane helix</keyword>
<evidence type="ECO:0000256" key="3">
    <source>
        <dbReference type="ARBA" id="ARBA00022692"/>
    </source>
</evidence>
<comment type="similarity">
    <text evidence="8">Belongs to the insect chemoreceptor superfamily. Gustatory receptor (GR) family.</text>
</comment>
<proteinExistence type="inferred from homology"/>
<dbReference type="Pfam" id="PF08395">
    <property type="entry name" value="7tm_7"/>
    <property type="match status" value="1"/>
</dbReference>
<evidence type="ECO:0000256" key="1">
    <source>
        <dbReference type="ARBA" id="ARBA00004651"/>
    </source>
</evidence>
<keyword evidence="3 8" id="KW-0812">Transmembrane</keyword>
<evidence type="ECO:0000256" key="7">
    <source>
        <dbReference type="ARBA" id="ARBA00023224"/>
    </source>
</evidence>
<comment type="function">
    <text evidence="8">Gustatory receptor which mediates acceptance or avoidance behavior, depending on its substrates.</text>
</comment>
<dbReference type="PANTHER" id="PTHR21143">
    <property type="entry name" value="INVERTEBRATE GUSTATORY RECEPTOR"/>
    <property type="match status" value="1"/>
</dbReference>
<evidence type="ECO:0000256" key="2">
    <source>
        <dbReference type="ARBA" id="ARBA00022475"/>
    </source>
</evidence>
<gene>
    <name evidence="9" type="ORF">NTJ_04769</name>
</gene>
<evidence type="ECO:0000256" key="8">
    <source>
        <dbReference type="RuleBase" id="RU363108"/>
    </source>
</evidence>
<evidence type="ECO:0000256" key="5">
    <source>
        <dbReference type="ARBA" id="ARBA00023136"/>
    </source>
</evidence>
<protein>
    <recommendedName>
        <fullName evidence="8">Gustatory receptor</fullName>
    </recommendedName>
</protein>
<keyword evidence="2 8" id="KW-1003">Cell membrane</keyword>
<name>A0ABN7AI78_9HEMI</name>
<keyword evidence="6 8" id="KW-0675">Receptor</keyword>
<dbReference type="EMBL" id="AP028911">
    <property type="protein sequence ID" value="BES91961.1"/>
    <property type="molecule type" value="Genomic_DNA"/>
</dbReference>
<feature type="transmembrane region" description="Helical" evidence="8">
    <location>
        <begin position="94"/>
        <end position="116"/>
    </location>
</feature>
<feature type="transmembrane region" description="Helical" evidence="8">
    <location>
        <begin position="327"/>
        <end position="360"/>
    </location>
</feature>
<dbReference type="Proteomes" id="UP001307889">
    <property type="component" value="Chromosome 3"/>
</dbReference>
<organism evidence="9 10">
    <name type="scientific">Nesidiocoris tenuis</name>
    <dbReference type="NCBI Taxonomy" id="355587"/>
    <lineage>
        <taxon>Eukaryota</taxon>
        <taxon>Metazoa</taxon>
        <taxon>Ecdysozoa</taxon>
        <taxon>Arthropoda</taxon>
        <taxon>Hexapoda</taxon>
        <taxon>Insecta</taxon>
        <taxon>Pterygota</taxon>
        <taxon>Neoptera</taxon>
        <taxon>Paraneoptera</taxon>
        <taxon>Hemiptera</taxon>
        <taxon>Heteroptera</taxon>
        <taxon>Panheteroptera</taxon>
        <taxon>Cimicomorpha</taxon>
        <taxon>Miridae</taxon>
        <taxon>Dicyphina</taxon>
        <taxon>Nesidiocoris</taxon>
    </lineage>
</organism>
<comment type="subcellular location">
    <subcellularLocation>
        <location evidence="1 8">Cell membrane</location>
        <topology evidence="1 8">Multi-pass membrane protein</topology>
    </subcellularLocation>
</comment>
<feature type="transmembrane region" description="Helical" evidence="8">
    <location>
        <begin position="232"/>
        <end position="258"/>
    </location>
</feature>
<accession>A0ABN7AI78</accession>
<dbReference type="PANTHER" id="PTHR21143:SF121">
    <property type="entry name" value="GUSTATORY AND ODORANT RECEPTOR 21A"/>
    <property type="match status" value="1"/>
</dbReference>
<evidence type="ECO:0000256" key="6">
    <source>
        <dbReference type="ARBA" id="ARBA00023170"/>
    </source>
</evidence>
<feature type="transmembrane region" description="Helical" evidence="8">
    <location>
        <begin position="59"/>
        <end position="82"/>
    </location>
</feature>
<keyword evidence="5 8" id="KW-0472">Membrane</keyword>
<keyword evidence="7 8" id="KW-0807">Transducer</keyword>
<keyword evidence="10" id="KW-1185">Reference proteome</keyword>
<evidence type="ECO:0000256" key="4">
    <source>
        <dbReference type="ARBA" id="ARBA00022989"/>
    </source>
</evidence>
<dbReference type="InterPro" id="IPR013604">
    <property type="entry name" value="7TM_chemorcpt"/>
</dbReference>
<feature type="transmembrane region" description="Helical" evidence="8">
    <location>
        <begin position="139"/>
        <end position="162"/>
    </location>
</feature>
<reference evidence="9 10" key="1">
    <citation type="submission" date="2023-09" db="EMBL/GenBank/DDBJ databases">
        <title>Nesidiocoris tenuis whole genome shotgun sequence.</title>
        <authorList>
            <person name="Shibata T."/>
            <person name="Shimoda M."/>
            <person name="Kobayashi T."/>
            <person name="Uehara T."/>
        </authorList>
    </citation>
    <scope>NUCLEOTIDE SEQUENCE [LARGE SCALE GENOMIC DNA]</scope>
    <source>
        <strain evidence="9 10">Japan</strain>
    </source>
</reference>
<feature type="transmembrane region" description="Helical" evidence="8">
    <location>
        <begin position="264"/>
        <end position="284"/>
    </location>
</feature>
<feature type="transmembrane region" description="Helical" evidence="8">
    <location>
        <begin position="168"/>
        <end position="192"/>
    </location>
</feature>
<evidence type="ECO:0000313" key="10">
    <source>
        <dbReference type="Proteomes" id="UP001307889"/>
    </source>
</evidence>